<proteinExistence type="predicted"/>
<evidence type="ECO:0000256" key="1">
    <source>
        <dbReference type="ARBA" id="ARBA00022617"/>
    </source>
</evidence>
<sequence length="490" mass="53194">MIRPWFILTAVLTAPAIAQDGGQLYTTYCSACHAENGMGATGGQFPPLAGSEWIKDTPDRAIQIVLHGLEGPVEVKGQPYNLAMPPQGAVLPDDQIAAILTYVRSSWGNDAGKVTPEMVTKARAATADRAAPWTAAEILKLHPLPKTPSPLKNLTSRVYHGKWEHLPKFDELTAENYEEEQDGIISLKHAGRKDFFGMVWEADFIAPGDGEYLFRFSCSDGGRVILDDQVILEVHGRGPMNGARTVACIEELKGGSHSFRVEYYEYDGDEGISLTWSGPDGKFSGALTDTVFQRPTEAPSIPVEPTAGRAAIFRSFIDGTTPRGIGIGFPGGVNLVYSADNLAPELLWTGPFVDAGDQWTGRGVNPTPPAGENVARLSQTPAFPIQARFEGYELDPAGNPTFLVRIGDTHITDHYQPAGGHSFKRTLTSKGESTTILISETLPVEPLEDGWQIGERITLQIGDAHPILRNNRLYLELPSSGATTLRYTLK</sequence>
<dbReference type="PANTHER" id="PTHR35008:SF4">
    <property type="entry name" value="BLL4482 PROTEIN"/>
    <property type="match status" value="1"/>
</dbReference>
<evidence type="ECO:0000256" key="4">
    <source>
        <dbReference type="PROSITE-ProRule" id="PRU00433"/>
    </source>
</evidence>
<dbReference type="Gene3D" id="1.10.760.10">
    <property type="entry name" value="Cytochrome c-like domain"/>
    <property type="match status" value="1"/>
</dbReference>
<reference evidence="7 8" key="1">
    <citation type="submission" date="2021-06" db="EMBL/GenBank/DDBJ databases">
        <title>Complete genome of Haloferula helveola possessing various polysaccharide degrading enzymes.</title>
        <authorList>
            <person name="Takami H."/>
            <person name="Huang C."/>
            <person name="Hamasaki K."/>
        </authorList>
    </citation>
    <scope>NUCLEOTIDE SEQUENCE [LARGE SCALE GENOMIC DNA]</scope>
    <source>
        <strain evidence="7 8">CN-1</strain>
    </source>
</reference>
<dbReference type="InterPro" id="IPR011658">
    <property type="entry name" value="PA14_dom"/>
</dbReference>
<gene>
    <name evidence="7" type="ORF">HAHE_06760</name>
</gene>
<dbReference type="PROSITE" id="PS51007">
    <property type="entry name" value="CYTC"/>
    <property type="match status" value="1"/>
</dbReference>
<dbReference type="Pfam" id="PF07691">
    <property type="entry name" value="PA14"/>
    <property type="match status" value="1"/>
</dbReference>
<dbReference type="SUPFAM" id="SSF46626">
    <property type="entry name" value="Cytochrome c"/>
    <property type="match status" value="1"/>
</dbReference>
<feature type="domain" description="Cytochrome c" evidence="5">
    <location>
        <begin position="16"/>
        <end position="107"/>
    </location>
</feature>
<evidence type="ECO:0000313" key="7">
    <source>
        <dbReference type="EMBL" id="BCX46768.1"/>
    </source>
</evidence>
<keyword evidence="2 4" id="KW-0479">Metal-binding</keyword>
<evidence type="ECO:0000256" key="2">
    <source>
        <dbReference type="ARBA" id="ARBA00022723"/>
    </source>
</evidence>
<keyword evidence="3 4" id="KW-0408">Iron</keyword>
<dbReference type="SMART" id="SM00758">
    <property type="entry name" value="PA14"/>
    <property type="match status" value="1"/>
</dbReference>
<dbReference type="SUPFAM" id="SSF56988">
    <property type="entry name" value="Anthrax protective antigen"/>
    <property type="match status" value="1"/>
</dbReference>
<keyword evidence="8" id="KW-1185">Reference proteome</keyword>
<evidence type="ECO:0000256" key="3">
    <source>
        <dbReference type="ARBA" id="ARBA00023004"/>
    </source>
</evidence>
<evidence type="ECO:0000259" key="6">
    <source>
        <dbReference type="PROSITE" id="PS51820"/>
    </source>
</evidence>
<dbReference type="InterPro" id="IPR036909">
    <property type="entry name" value="Cyt_c-like_dom_sf"/>
</dbReference>
<accession>A0ABM7RAW1</accession>
<dbReference type="PANTHER" id="PTHR35008">
    <property type="entry name" value="BLL4482 PROTEIN-RELATED"/>
    <property type="match status" value="1"/>
</dbReference>
<dbReference type="Proteomes" id="UP001374893">
    <property type="component" value="Chromosome"/>
</dbReference>
<dbReference type="Pfam" id="PF13442">
    <property type="entry name" value="Cytochrome_CBB3"/>
    <property type="match status" value="1"/>
</dbReference>
<dbReference type="InterPro" id="IPR037524">
    <property type="entry name" value="PA14/GLEYA"/>
</dbReference>
<feature type="domain" description="PA14" evidence="6">
    <location>
        <begin position="149"/>
        <end position="290"/>
    </location>
</feature>
<dbReference type="PROSITE" id="PS51820">
    <property type="entry name" value="PA14"/>
    <property type="match status" value="1"/>
</dbReference>
<keyword evidence="1 4" id="KW-0349">Heme</keyword>
<dbReference type="InterPro" id="IPR051459">
    <property type="entry name" value="Cytochrome_c-type_DH"/>
</dbReference>
<dbReference type="InterPro" id="IPR009056">
    <property type="entry name" value="Cyt_c-like_dom"/>
</dbReference>
<name>A0ABM7RAW1_9BACT</name>
<evidence type="ECO:0000313" key="8">
    <source>
        <dbReference type="Proteomes" id="UP001374893"/>
    </source>
</evidence>
<organism evidence="7 8">
    <name type="scientific">Haloferula helveola</name>
    <dbReference type="NCBI Taxonomy" id="490095"/>
    <lineage>
        <taxon>Bacteria</taxon>
        <taxon>Pseudomonadati</taxon>
        <taxon>Verrucomicrobiota</taxon>
        <taxon>Verrucomicrobiia</taxon>
        <taxon>Verrucomicrobiales</taxon>
        <taxon>Verrucomicrobiaceae</taxon>
        <taxon>Haloferula</taxon>
    </lineage>
</organism>
<dbReference type="Gene3D" id="3.90.182.10">
    <property type="entry name" value="Toxin - Anthrax Protective Antigen,domain 1"/>
    <property type="match status" value="1"/>
</dbReference>
<protein>
    <submittedName>
        <fullName evidence="7">PA14 domain-containing protein</fullName>
    </submittedName>
</protein>
<dbReference type="EMBL" id="AP024702">
    <property type="protein sequence ID" value="BCX46768.1"/>
    <property type="molecule type" value="Genomic_DNA"/>
</dbReference>
<evidence type="ECO:0000259" key="5">
    <source>
        <dbReference type="PROSITE" id="PS51007"/>
    </source>
</evidence>
<dbReference type="RefSeq" id="WP_338688650.1">
    <property type="nucleotide sequence ID" value="NZ_AP024702.1"/>
</dbReference>